<feature type="region of interest" description="Disordered" evidence="1">
    <location>
        <begin position="1"/>
        <end position="20"/>
    </location>
</feature>
<accession>A0A8H6B567</accession>
<evidence type="ECO:0000256" key="1">
    <source>
        <dbReference type="SAM" id="MobiDB-lite"/>
    </source>
</evidence>
<keyword evidence="3" id="KW-1185">Reference proteome</keyword>
<protein>
    <submittedName>
        <fullName evidence="2">Putative 2og-fe oxygenase family protein</fullName>
    </submittedName>
</protein>
<evidence type="ECO:0000313" key="3">
    <source>
        <dbReference type="Proteomes" id="UP000531561"/>
    </source>
</evidence>
<dbReference type="Proteomes" id="UP000531561">
    <property type="component" value="Unassembled WGS sequence"/>
</dbReference>
<sequence length="82" mass="9327">MGTEEGPKPKTRDRYESLKISRREFPKGSTDLTSSVRSQSDIFLSFIKDTHNITLMILSRLSTQLGLTGFKKFESYHADPMA</sequence>
<evidence type="ECO:0000313" key="2">
    <source>
        <dbReference type="EMBL" id="KAF5879290.1"/>
    </source>
</evidence>
<proteinExistence type="predicted"/>
<dbReference type="OrthoDB" id="288590at2759"/>
<dbReference type="EMBL" id="JABFCT010000001">
    <property type="protein sequence ID" value="KAF5879290.1"/>
    <property type="molecule type" value="Genomic_DNA"/>
</dbReference>
<dbReference type="AlphaFoldDB" id="A0A8H6B567"/>
<comment type="caution">
    <text evidence="2">The sequence shown here is derived from an EMBL/GenBank/DDBJ whole genome shotgun (WGS) entry which is preliminary data.</text>
</comment>
<dbReference type="RefSeq" id="XP_037198234.1">
    <property type="nucleotide sequence ID" value="XM_037336868.1"/>
</dbReference>
<dbReference type="GeneID" id="59260560"/>
<organism evidence="2 3">
    <name type="scientific">Botrytis fragariae</name>
    <dbReference type="NCBI Taxonomy" id="1964551"/>
    <lineage>
        <taxon>Eukaryota</taxon>
        <taxon>Fungi</taxon>
        <taxon>Dikarya</taxon>
        <taxon>Ascomycota</taxon>
        <taxon>Pezizomycotina</taxon>
        <taxon>Leotiomycetes</taxon>
        <taxon>Helotiales</taxon>
        <taxon>Sclerotiniaceae</taxon>
        <taxon>Botrytis</taxon>
    </lineage>
</organism>
<gene>
    <name evidence="2" type="ORF">Bfra_006496</name>
</gene>
<name>A0A8H6B567_9HELO</name>
<reference evidence="2 3" key="1">
    <citation type="journal article" date="2020" name="Phytopathology">
        <title>A high-quality genome resource of Botrytis fragariae, a new and rapidly spreading fungal pathogen causing strawberry gray mold in the U.S.A.</title>
        <authorList>
            <person name="Wu Y."/>
            <person name="Saski C.A."/>
            <person name="Schnabel G."/>
            <person name="Xiao S."/>
            <person name="Hu M."/>
        </authorList>
    </citation>
    <scope>NUCLEOTIDE SEQUENCE [LARGE SCALE GENOMIC DNA]</scope>
    <source>
        <strain evidence="2 3">BVB16</strain>
    </source>
</reference>